<protein>
    <submittedName>
        <fullName evidence="2">Uncharacterized protein</fullName>
    </submittedName>
</protein>
<evidence type="ECO:0000313" key="2">
    <source>
        <dbReference type="EMBL" id="CAK5280597.1"/>
    </source>
</evidence>
<sequence>AVCTAVLRKRVAPRTPPTWVSAVTDTLTSKAVHPSDRTLAWTVRSLSDDVAMVSSRPRSVRVFGAVPDPGVHLRQRLADFMLPTSNSNLREPEDCRPPPALSWCSGSARSPSTREVAAAVSDRRRT</sequence>
<proteinExistence type="predicted"/>
<reference evidence="2" key="1">
    <citation type="submission" date="2023-11" db="EMBL/GenBank/DDBJ databases">
        <authorList>
            <person name="De Vega J J."/>
            <person name="De Vega J J."/>
        </authorList>
    </citation>
    <scope>NUCLEOTIDE SEQUENCE</scope>
</reference>
<accession>A0AAD2HRE9</accession>
<dbReference type="EMBL" id="CAVNYO010000440">
    <property type="protein sequence ID" value="CAK5280597.1"/>
    <property type="molecule type" value="Genomic_DNA"/>
</dbReference>
<comment type="caution">
    <text evidence="2">The sequence shown here is derived from an EMBL/GenBank/DDBJ whole genome shotgun (WGS) entry which is preliminary data.</text>
</comment>
<keyword evidence="3" id="KW-1185">Reference proteome</keyword>
<gene>
    <name evidence="2" type="ORF">MYCIT1_LOCUS31117</name>
</gene>
<organism evidence="2 3">
    <name type="scientific">Mycena citricolor</name>
    <dbReference type="NCBI Taxonomy" id="2018698"/>
    <lineage>
        <taxon>Eukaryota</taxon>
        <taxon>Fungi</taxon>
        <taxon>Dikarya</taxon>
        <taxon>Basidiomycota</taxon>
        <taxon>Agaricomycotina</taxon>
        <taxon>Agaricomycetes</taxon>
        <taxon>Agaricomycetidae</taxon>
        <taxon>Agaricales</taxon>
        <taxon>Marasmiineae</taxon>
        <taxon>Mycenaceae</taxon>
        <taxon>Mycena</taxon>
    </lineage>
</organism>
<evidence type="ECO:0000313" key="3">
    <source>
        <dbReference type="Proteomes" id="UP001295794"/>
    </source>
</evidence>
<name>A0AAD2HRE9_9AGAR</name>
<feature type="non-terminal residue" evidence="2">
    <location>
        <position position="1"/>
    </location>
</feature>
<feature type="region of interest" description="Disordered" evidence="1">
    <location>
        <begin position="84"/>
        <end position="126"/>
    </location>
</feature>
<dbReference type="Proteomes" id="UP001295794">
    <property type="component" value="Unassembled WGS sequence"/>
</dbReference>
<evidence type="ECO:0000256" key="1">
    <source>
        <dbReference type="SAM" id="MobiDB-lite"/>
    </source>
</evidence>
<dbReference type="AlphaFoldDB" id="A0AAD2HRE9"/>
<feature type="compositionally biased region" description="Polar residues" evidence="1">
    <location>
        <begin position="104"/>
        <end position="113"/>
    </location>
</feature>